<evidence type="ECO:0000313" key="2">
    <source>
        <dbReference type="EMBL" id="AJT40486.1"/>
    </source>
</evidence>
<dbReference type="SUPFAM" id="SSF53474">
    <property type="entry name" value="alpha/beta-Hydrolases"/>
    <property type="match status" value="1"/>
</dbReference>
<gene>
    <name evidence="2" type="ORF">UM93_01080</name>
</gene>
<dbReference type="Proteomes" id="UP000061839">
    <property type="component" value="Chromosome"/>
</dbReference>
<feature type="domain" description="Serine aminopeptidase S33" evidence="1">
    <location>
        <begin position="102"/>
        <end position="159"/>
    </location>
</feature>
<dbReference type="Gene3D" id="3.40.50.1820">
    <property type="entry name" value="alpha/beta hydrolase"/>
    <property type="match status" value="1"/>
</dbReference>
<name>A0A0D4BWI3_9MICC</name>
<dbReference type="Pfam" id="PF12146">
    <property type="entry name" value="Hydrolase_4"/>
    <property type="match status" value="1"/>
</dbReference>
<sequence length="260" mass="29123">MVSLFERGSVFKRKINEADELPKGSLAHAPVLTIRPASVAARAVVLVLHGGRANSYEPVRARHLSPSRMIPFARLLHRWGAPYGLAVWSLRNRVRGWNGEERSPVQDARWALEKIHREHPGLPIYLIGHSMGGSVALAVADDPSVQAVVSLAPWTDPNSDTESVRGRKVLILHGDQDRWTSAPYSQLYAERAAPAARELFYVKLRGAGHFMFSKVPIWHKLSASFILRDFARRFELSLASKITEAADRLYQSPSRLPIER</sequence>
<dbReference type="InterPro" id="IPR022742">
    <property type="entry name" value="Hydrolase_4"/>
</dbReference>
<accession>A0A0D4BWI3</accession>
<dbReference type="AlphaFoldDB" id="A0A0D4BWI3"/>
<evidence type="ECO:0000313" key="3">
    <source>
        <dbReference type="Proteomes" id="UP000061839"/>
    </source>
</evidence>
<evidence type="ECO:0000259" key="1">
    <source>
        <dbReference type="Pfam" id="PF12146"/>
    </source>
</evidence>
<dbReference type="PATRIC" id="fig|1618207.4.peg.222"/>
<dbReference type="KEGG" id="ari:UM93_01080"/>
<dbReference type="InterPro" id="IPR029058">
    <property type="entry name" value="AB_hydrolase_fold"/>
</dbReference>
<dbReference type="STRING" id="1618207.UM93_01080"/>
<proteinExistence type="predicted"/>
<protein>
    <submittedName>
        <fullName evidence="2">Lysophospholipase</fullName>
    </submittedName>
</protein>
<organism evidence="2 3">
    <name type="scientific">Psychromicrobium lacuslunae</name>
    <dbReference type="NCBI Taxonomy" id="1618207"/>
    <lineage>
        <taxon>Bacteria</taxon>
        <taxon>Bacillati</taxon>
        <taxon>Actinomycetota</taxon>
        <taxon>Actinomycetes</taxon>
        <taxon>Micrococcales</taxon>
        <taxon>Micrococcaceae</taxon>
        <taxon>Psychromicrobium</taxon>
    </lineage>
</organism>
<reference evidence="2 3" key="1">
    <citation type="journal article" date="2015" name="Genome Announc.">
        <title>Complete Genome Sequencing of Protease-Producing Novel Arthrobacter sp. Strain IHBB 11108 Using PacBio Single-Molecule Real-Time Sequencing Technology.</title>
        <authorList>
            <person name="Kiran S."/>
            <person name="Swarnkar M.K."/>
            <person name="Pal M."/>
            <person name="Thakur R."/>
            <person name="Tewari R."/>
            <person name="Singh A.K."/>
            <person name="Gulati A."/>
        </authorList>
    </citation>
    <scope>NUCLEOTIDE SEQUENCE [LARGE SCALE GENOMIC DNA]</scope>
    <source>
        <strain evidence="2 3">IHBB 11108</strain>
    </source>
</reference>
<dbReference type="HOGENOM" id="CLU_081587_0_0_11"/>
<dbReference type="OrthoDB" id="3366509at2"/>
<dbReference type="EMBL" id="CP011005">
    <property type="protein sequence ID" value="AJT40486.1"/>
    <property type="molecule type" value="Genomic_DNA"/>
</dbReference>
<keyword evidence="3" id="KW-1185">Reference proteome</keyword>